<evidence type="ECO:0000313" key="2">
    <source>
        <dbReference type="EMBL" id="KFD46473.1"/>
    </source>
</evidence>
<dbReference type="InterPro" id="IPR035437">
    <property type="entry name" value="SNase_OB-fold_sf"/>
</dbReference>
<dbReference type="GO" id="GO:0005737">
    <property type="term" value="C:cytoplasm"/>
    <property type="evidence" value="ECO:0007669"/>
    <property type="project" value="UniProtKB-ARBA"/>
</dbReference>
<keyword evidence="4" id="KW-1185">Reference proteome</keyword>
<dbReference type="Gene3D" id="2.30.30.140">
    <property type="match status" value="1"/>
</dbReference>
<dbReference type="SUPFAM" id="SSF63748">
    <property type="entry name" value="Tudor/PWWP/MBT"/>
    <property type="match status" value="1"/>
</dbReference>
<evidence type="ECO:0000259" key="1">
    <source>
        <dbReference type="Pfam" id="PF00567"/>
    </source>
</evidence>
<dbReference type="EMBL" id="KL367561">
    <property type="protein sequence ID" value="KFD64106.1"/>
    <property type="molecule type" value="Genomic_DNA"/>
</dbReference>
<reference evidence="2 4" key="1">
    <citation type="journal article" date="2014" name="Nat. Genet.">
        <title>Genome and transcriptome of the porcine whipworm Trichuris suis.</title>
        <authorList>
            <person name="Jex A.R."/>
            <person name="Nejsum P."/>
            <person name="Schwarz E.M."/>
            <person name="Hu L."/>
            <person name="Young N.D."/>
            <person name="Hall R.S."/>
            <person name="Korhonen P.K."/>
            <person name="Liao S."/>
            <person name="Thamsborg S."/>
            <person name="Xia J."/>
            <person name="Xu P."/>
            <person name="Wang S."/>
            <person name="Scheerlinck J.P."/>
            <person name="Hofmann A."/>
            <person name="Sternberg P.W."/>
            <person name="Wang J."/>
            <person name="Gasser R.B."/>
        </authorList>
    </citation>
    <scope>NUCLEOTIDE SEQUENCE [LARGE SCALE GENOMIC DNA]</scope>
    <source>
        <strain evidence="3">DCEP-RM93F</strain>
        <strain evidence="2">DCEP-RM93M</strain>
    </source>
</reference>
<dbReference type="OrthoDB" id="10385116at2759"/>
<dbReference type="AlphaFoldDB" id="A0A085LNC7"/>
<dbReference type="InterPro" id="IPR002999">
    <property type="entry name" value="Tudor"/>
</dbReference>
<dbReference type="EMBL" id="KL363369">
    <property type="protein sequence ID" value="KFD46473.1"/>
    <property type="molecule type" value="Genomic_DNA"/>
</dbReference>
<sequence length="425" mass="49092">MCSYWILHGELEFNLAISWSQTVHELMATISSNNGRMGASRGHYANGDIDRALSSIEFNMADVELSEYVLKPNLCQSPSLRWKPRKRILEDMFAFYKDPHRKQLLALEKELIFKGQLIAIKRRDSNAVRCIVENPPDAEGNLSVLTIDHYTWIENPEQVYFLYCDFAACLPPWLVRKSSRPPYVWPDRYSLPSIRHRVSEFGIATEKFRKFRKSPSLETHSSIGVMVRITKVHQPNLFIAKPVDWMKQSFRFRELLENFYDTYKEEFRLNASLLRVGLPVAFRAYGEWHRGEVLSLPGSLGLMDVLYLDEGYIGQVRCDKVYHLAVSFTKYEIGLIRIKLAGLLPPPDGWPKRAYEYVEDACLDKDLFLLITHQDDSIYEGYLSHGPNSKTMLRSLCKERVNDNLVESFGAISLASGPFEQEDDE</sequence>
<feature type="domain" description="Tudor" evidence="1">
    <location>
        <begin position="224"/>
        <end position="342"/>
    </location>
</feature>
<proteinExistence type="predicted"/>
<dbReference type="Proteomes" id="UP000030758">
    <property type="component" value="Unassembled WGS sequence"/>
</dbReference>
<accession>A0A085LNC7</accession>
<dbReference type="Proteomes" id="UP000030764">
    <property type="component" value="Unassembled WGS sequence"/>
</dbReference>
<dbReference type="CDD" id="cd20379">
    <property type="entry name" value="Tudor_dTUD-like"/>
    <property type="match status" value="1"/>
</dbReference>
<dbReference type="Gene3D" id="2.40.50.90">
    <property type="match status" value="1"/>
</dbReference>
<name>A0A085LNC7_9BILA</name>
<evidence type="ECO:0000313" key="3">
    <source>
        <dbReference type="EMBL" id="KFD64106.1"/>
    </source>
</evidence>
<organism evidence="2 4">
    <name type="scientific">Trichuris suis</name>
    <name type="common">pig whipworm</name>
    <dbReference type="NCBI Taxonomy" id="68888"/>
    <lineage>
        <taxon>Eukaryota</taxon>
        <taxon>Metazoa</taxon>
        <taxon>Ecdysozoa</taxon>
        <taxon>Nematoda</taxon>
        <taxon>Enoplea</taxon>
        <taxon>Dorylaimia</taxon>
        <taxon>Trichinellida</taxon>
        <taxon>Trichuridae</taxon>
        <taxon>Trichuris</taxon>
    </lineage>
</organism>
<dbReference type="Pfam" id="PF00567">
    <property type="entry name" value="TUDOR"/>
    <property type="match status" value="1"/>
</dbReference>
<protein>
    <recommendedName>
        <fullName evidence="1">Tudor domain-containing protein</fullName>
    </recommendedName>
</protein>
<evidence type="ECO:0000313" key="4">
    <source>
        <dbReference type="Proteomes" id="UP000030764"/>
    </source>
</evidence>
<gene>
    <name evidence="2" type="ORF">M513_12646</name>
    <name evidence="3" type="ORF">M514_12646</name>
</gene>